<sequence>MCQCPACQRSRRRPTSRRPGDEGGVRDNARMNRQESRVDNPYAPPGSDSTLVQEHGDMGTPAWCDARGRIGRLRYLVYATVPSTLVVAPVCLLIDWLGLAERPVAVQLLLLVLAIAVAAVLALMTRRRLRDLGQPGWWTLILLLPPINLLLIGFLLVRPGDASRNRYGPPPSDNTTLVAAGTWMVLLIAVTGLAALFDIG</sequence>
<evidence type="ECO:0000256" key="2">
    <source>
        <dbReference type="SAM" id="Phobius"/>
    </source>
</evidence>
<accession>A0ABX0N9J4</accession>
<proteinExistence type="predicted"/>
<evidence type="ECO:0000313" key="4">
    <source>
        <dbReference type="Proteomes" id="UP000621455"/>
    </source>
</evidence>
<keyword evidence="4" id="KW-1185">Reference proteome</keyword>
<comment type="caution">
    <text evidence="3">The sequence shown here is derived from an EMBL/GenBank/DDBJ whole genome shotgun (WGS) entry which is preliminary data.</text>
</comment>
<reference evidence="3 4" key="1">
    <citation type="submission" date="2019-10" db="EMBL/GenBank/DDBJ databases">
        <title>Taxonomy of Antarctic Massilia spp.: description of Massilia rubra sp. nov., Massilia aquatica sp. nov., Massilia mucilaginosa sp. nov., Massilia frigida sp. nov. isolated from streams, lakes and regoliths.</title>
        <authorList>
            <person name="Holochova P."/>
            <person name="Sedlacek I."/>
            <person name="Kralova S."/>
            <person name="Maslanova I."/>
            <person name="Busse H.-J."/>
            <person name="Stankova E."/>
            <person name="Vrbovska V."/>
            <person name="Kovarovic V."/>
            <person name="Bartak M."/>
            <person name="Svec P."/>
            <person name="Pantucek R."/>
        </authorList>
    </citation>
    <scope>NUCLEOTIDE SEQUENCE [LARGE SCALE GENOMIC DNA]</scope>
    <source>
        <strain evidence="3 4">CCM 8695</strain>
    </source>
</reference>
<organism evidence="3 4">
    <name type="scientific">Massilia frigida</name>
    <dbReference type="NCBI Taxonomy" id="2609281"/>
    <lineage>
        <taxon>Bacteria</taxon>
        <taxon>Pseudomonadati</taxon>
        <taxon>Pseudomonadota</taxon>
        <taxon>Betaproteobacteria</taxon>
        <taxon>Burkholderiales</taxon>
        <taxon>Oxalobacteraceae</taxon>
        <taxon>Telluria group</taxon>
        <taxon>Massilia</taxon>
    </lineage>
</organism>
<feature type="transmembrane region" description="Helical" evidence="2">
    <location>
        <begin position="104"/>
        <end position="124"/>
    </location>
</feature>
<feature type="region of interest" description="Disordered" evidence="1">
    <location>
        <begin position="1"/>
        <end position="51"/>
    </location>
</feature>
<dbReference type="InterPro" id="IPR008523">
    <property type="entry name" value="DUF805"/>
</dbReference>
<dbReference type="PANTHER" id="PTHR34980">
    <property type="entry name" value="INNER MEMBRANE PROTEIN-RELATED-RELATED"/>
    <property type="match status" value="1"/>
</dbReference>
<keyword evidence="2" id="KW-0472">Membrane</keyword>
<evidence type="ECO:0000313" key="3">
    <source>
        <dbReference type="EMBL" id="NHZ78683.1"/>
    </source>
</evidence>
<gene>
    <name evidence="3" type="ORF">F2P44_05230</name>
</gene>
<dbReference type="EMBL" id="WHJG01000003">
    <property type="protein sequence ID" value="NHZ78683.1"/>
    <property type="molecule type" value="Genomic_DNA"/>
</dbReference>
<feature type="transmembrane region" description="Helical" evidence="2">
    <location>
        <begin position="75"/>
        <end position="98"/>
    </location>
</feature>
<feature type="compositionally biased region" description="Basic and acidic residues" evidence="1">
    <location>
        <begin position="18"/>
        <end position="38"/>
    </location>
</feature>
<protein>
    <submittedName>
        <fullName evidence="3">DUF805 domain-containing protein</fullName>
    </submittedName>
</protein>
<feature type="transmembrane region" description="Helical" evidence="2">
    <location>
        <begin position="177"/>
        <end position="197"/>
    </location>
</feature>
<keyword evidence="2" id="KW-0812">Transmembrane</keyword>
<keyword evidence="2" id="KW-1133">Transmembrane helix</keyword>
<name>A0ABX0N9J4_9BURK</name>
<evidence type="ECO:0000256" key="1">
    <source>
        <dbReference type="SAM" id="MobiDB-lite"/>
    </source>
</evidence>
<feature type="transmembrane region" description="Helical" evidence="2">
    <location>
        <begin position="136"/>
        <end position="157"/>
    </location>
</feature>
<dbReference type="Pfam" id="PF05656">
    <property type="entry name" value="DUF805"/>
    <property type="match status" value="1"/>
</dbReference>
<dbReference type="Proteomes" id="UP000621455">
    <property type="component" value="Unassembled WGS sequence"/>
</dbReference>